<name>A0A816CCW4_ADIRI</name>
<accession>A0A816CCW4</accession>
<dbReference type="AlphaFoldDB" id="A0A816CCW4"/>
<dbReference type="EMBL" id="CAJNOR010007774">
    <property type="protein sequence ID" value="CAF1623060.1"/>
    <property type="molecule type" value="Genomic_DNA"/>
</dbReference>
<evidence type="ECO:0000313" key="2">
    <source>
        <dbReference type="Proteomes" id="UP000663828"/>
    </source>
</evidence>
<gene>
    <name evidence="1" type="ORF">XAT740_LOCUS50517</name>
</gene>
<protein>
    <submittedName>
        <fullName evidence="1">Uncharacterized protein</fullName>
    </submittedName>
</protein>
<dbReference type="Proteomes" id="UP000663828">
    <property type="component" value="Unassembled WGS sequence"/>
</dbReference>
<proteinExistence type="predicted"/>
<reference evidence="1" key="1">
    <citation type="submission" date="2021-02" db="EMBL/GenBank/DDBJ databases">
        <authorList>
            <person name="Nowell W R."/>
        </authorList>
    </citation>
    <scope>NUCLEOTIDE SEQUENCE</scope>
</reference>
<keyword evidence="2" id="KW-1185">Reference proteome</keyword>
<comment type="caution">
    <text evidence="1">The sequence shown here is derived from an EMBL/GenBank/DDBJ whole genome shotgun (WGS) entry which is preliminary data.</text>
</comment>
<evidence type="ECO:0000313" key="1">
    <source>
        <dbReference type="EMBL" id="CAF1623060.1"/>
    </source>
</evidence>
<organism evidence="1 2">
    <name type="scientific">Adineta ricciae</name>
    <name type="common">Rotifer</name>
    <dbReference type="NCBI Taxonomy" id="249248"/>
    <lineage>
        <taxon>Eukaryota</taxon>
        <taxon>Metazoa</taxon>
        <taxon>Spiralia</taxon>
        <taxon>Gnathifera</taxon>
        <taxon>Rotifera</taxon>
        <taxon>Eurotatoria</taxon>
        <taxon>Bdelloidea</taxon>
        <taxon>Adinetida</taxon>
        <taxon>Adinetidae</taxon>
        <taxon>Adineta</taxon>
    </lineage>
</organism>
<sequence>MTTNNRENLHSSDFFTRILLQSGQYTSLPTLEADAEKLLVHFATLFAQQLVSKSSLAATARRTPKPTPINLNDVNFVLKHQWPVYDSSSYNQTLKKSE</sequence>